<dbReference type="InterPro" id="IPR036291">
    <property type="entry name" value="NAD(P)-bd_dom_sf"/>
</dbReference>
<dbReference type="Proteomes" id="UP000434036">
    <property type="component" value="Unassembled WGS sequence"/>
</dbReference>
<evidence type="ECO:0000313" key="3">
    <source>
        <dbReference type="Proteomes" id="UP000434036"/>
    </source>
</evidence>
<dbReference type="RefSeq" id="WP_160624419.1">
    <property type="nucleotide sequence ID" value="NZ_WUUQ01000001.1"/>
</dbReference>
<dbReference type="EMBL" id="WUUQ01000001">
    <property type="protein sequence ID" value="MXQ72989.1"/>
    <property type="molecule type" value="Genomic_DNA"/>
</dbReference>
<evidence type="ECO:0000313" key="2">
    <source>
        <dbReference type="EMBL" id="MXQ72989.1"/>
    </source>
</evidence>
<reference evidence="2 3" key="1">
    <citation type="submission" date="2019-12" db="EMBL/GenBank/DDBJ databases">
        <authorList>
            <person name="Yang R."/>
        </authorList>
    </citation>
    <scope>NUCLEOTIDE SEQUENCE [LARGE SCALE GENOMIC DNA]</scope>
    <source>
        <strain evidence="2 3">DONG20-135</strain>
    </source>
</reference>
<sequence length="306" mass="34887">MTDRNILIIGGNGFIGRNLSQYFVNKQEHVYSFDLRYPQRESDQVVYLCGDFFDDETLKTIVEKMDVVIHAVSTINPGNSGEYYMRGYEKDFIQSVKLAELSIKNKFRLIFLSSGGTVYGIQENQPITEQQNPVPINHYGCLKLCIENVMRTMNRQSNGNILIARVANPYGPGQDYHKGVGFIDAAIKKSLHDEVIEIWGDGTTIRDYIHIEDVCDMIYCLSKYEGCEEVFNISSGVGVSQNYLISLLEEYGLKPSVIFKDARSVDIKKVVLNNERILSVCKSFVRPIEIGLKQYIEEIKKEDCEK</sequence>
<gene>
    <name evidence="2" type="ORF">GSF08_03445</name>
</gene>
<keyword evidence="3" id="KW-1185">Reference proteome</keyword>
<dbReference type="Gene3D" id="3.40.50.720">
    <property type="entry name" value="NAD(P)-binding Rossmann-like Domain"/>
    <property type="match status" value="1"/>
</dbReference>
<dbReference type="InterPro" id="IPR050177">
    <property type="entry name" value="Lipid_A_modif_metabolic_enz"/>
</dbReference>
<proteinExistence type="predicted"/>
<feature type="domain" description="NAD-dependent epimerase/dehydratase" evidence="1">
    <location>
        <begin position="6"/>
        <end position="233"/>
    </location>
</feature>
<evidence type="ECO:0000259" key="1">
    <source>
        <dbReference type="Pfam" id="PF01370"/>
    </source>
</evidence>
<comment type="caution">
    <text evidence="2">The sequence shown here is derived from an EMBL/GenBank/DDBJ whole genome shotgun (WGS) entry which is preliminary data.</text>
</comment>
<accession>A0A6N8U8V0</accession>
<reference evidence="2 3" key="2">
    <citation type="submission" date="2020-01" db="EMBL/GenBank/DDBJ databases">
        <title>Clostridiaceae sp. nov. isolated from the gut of human by culturomics.</title>
        <authorList>
            <person name="Chang Y."/>
        </authorList>
    </citation>
    <scope>NUCLEOTIDE SEQUENCE [LARGE SCALE GENOMIC DNA]</scope>
    <source>
        <strain evidence="2 3">DONG20-135</strain>
    </source>
</reference>
<dbReference type="Pfam" id="PF01370">
    <property type="entry name" value="Epimerase"/>
    <property type="match status" value="1"/>
</dbReference>
<dbReference type="InterPro" id="IPR001509">
    <property type="entry name" value="Epimerase_deHydtase"/>
</dbReference>
<organism evidence="2 3">
    <name type="scientific">Copranaerobaculum intestinale</name>
    <dbReference type="NCBI Taxonomy" id="2692629"/>
    <lineage>
        <taxon>Bacteria</taxon>
        <taxon>Bacillati</taxon>
        <taxon>Bacillota</taxon>
        <taxon>Erysipelotrichia</taxon>
        <taxon>Erysipelotrichales</taxon>
        <taxon>Erysipelotrichaceae</taxon>
        <taxon>Copranaerobaculum</taxon>
    </lineage>
</organism>
<dbReference type="AlphaFoldDB" id="A0A6N8U8V0"/>
<name>A0A6N8U8V0_9FIRM</name>
<dbReference type="PANTHER" id="PTHR43245">
    <property type="entry name" value="BIFUNCTIONAL POLYMYXIN RESISTANCE PROTEIN ARNA"/>
    <property type="match status" value="1"/>
</dbReference>
<dbReference type="PANTHER" id="PTHR43245:SF13">
    <property type="entry name" value="UDP-D-APIOSE_UDP-D-XYLOSE SYNTHASE 2"/>
    <property type="match status" value="1"/>
</dbReference>
<dbReference type="SUPFAM" id="SSF51735">
    <property type="entry name" value="NAD(P)-binding Rossmann-fold domains"/>
    <property type="match status" value="1"/>
</dbReference>
<protein>
    <submittedName>
        <fullName evidence="2">NAD-dependent epimerase/dehydratase family protein</fullName>
    </submittedName>
</protein>